<dbReference type="Proteomes" id="UP000179807">
    <property type="component" value="Unassembled WGS sequence"/>
</dbReference>
<feature type="compositionally biased region" description="Basic and acidic residues" evidence="1">
    <location>
        <begin position="130"/>
        <end position="143"/>
    </location>
</feature>
<dbReference type="VEuPathDB" id="TrichDB:TRFO_39262"/>
<evidence type="ECO:0000313" key="2">
    <source>
        <dbReference type="EMBL" id="OHS94553.1"/>
    </source>
</evidence>
<reference evidence="2" key="1">
    <citation type="submission" date="2016-10" db="EMBL/GenBank/DDBJ databases">
        <authorList>
            <person name="Benchimol M."/>
            <person name="Almeida L.G."/>
            <person name="Vasconcelos A.T."/>
            <person name="Perreira-Neves A."/>
            <person name="Rosa I.A."/>
            <person name="Tasca T."/>
            <person name="Bogo M.R."/>
            <person name="de Souza W."/>
        </authorList>
    </citation>
    <scope>NUCLEOTIDE SEQUENCE [LARGE SCALE GENOMIC DNA]</scope>
    <source>
        <strain evidence="2">K</strain>
    </source>
</reference>
<protein>
    <submittedName>
        <fullName evidence="2">Uncharacterized protein</fullName>
    </submittedName>
</protein>
<dbReference type="EMBL" id="MLAK01001309">
    <property type="protein sequence ID" value="OHS94553.1"/>
    <property type="molecule type" value="Genomic_DNA"/>
</dbReference>
<keyword evidence="3" id="KW-1185">Reference proteome</keyword>
<comment type="caution">
    <text evidence="2">The sequence shown here is derived from an EMBL/GenBank/DDBJ whole genome shotgun (WGS) entry which is preliminary data.</text>
</comment>
<evidence type="ECO:0000256" key="1">
    <source>
        <dbReference type="SAM" id="MobiDB-lite"/>
    </source>
</evidence>
<feature type="compositionally biased region" description="Basic residues" evidence="1">
    <location>
        <begin position="179"/>
        <end position="201"/>
    </location>
</feature>
<dbReference type="RefSeq" id="XP_068347690.1">
    <property type="nucleotide sequence ID" value="XM_068512537.1"/>
</dbReference>
<feature type="region of interest" description="Disordered" evidence="1">
    <location>
        <begin position="130"/>
        <end position="201"/>
    </location>
</feature>
<accession>A0A1J4J7A9</accession>
<organism evidence="2 3">
    <name type="scientific">Tritrichomonas foetus</name>
    <dbReference type="NCBI Taxonomy" id="1144522"/>
    <lineage>
        <taxon>Eukaryota</taxon>
        <taxon>Metamonada</taxon>
        <taxon>Parabasalia</taxon>
        <taxon>Tritrichomonadida</taxon>
        <taxon>Tritrichomonadidae</taxon>
        <taxon>Tritrichomonas</taxon>
    </lineage>
</organism>
<dbReference type="GeneID" id="94847241"/>
<name>A0A1J4J7A9_9EUKA</name>
<sequence length="201" mass="23947">MFFFIYLLLYGSSKRPKHTATNDMFASGVFEKIENPKQKRKPEWKSIIEHIDPTEDTEPDIDHHDIDDELYKDKYKQEIKQEDELTSTLRRMKAKHKLRNKIKKFFAKNVKRDLRSLEEQVFTKIRMRRMKQDVSTKNHEMPKSKTNIAIVKKAPMTTKRKAETKPKATVKKAQPSTNKKTKNNKSTQKKKNKKKSKKKKR</sequence>
<evidence type="ECO:0000313" key="3">
    <source>
        <dbReference type="Proteomes" id="UP000179807"/>
    </source>
</evidence>
<gene>
    <name evidence="2" type="ORF">TRFO_39262</name>
</gene>
<proteinExistence type="predicted"/>
<dbReference type="AlphaFoldDB" id="A0A1J4J7A9"/>